<evidence type="ECO:0000313" key="2">
    <source>
        <dbReference type="EMBL" id="PHM52245.1"/>
    </source>
</evidence>
<dbReference type="EMBL" id="NJAI01000005">
    <property type="protein sequence ID" value="PHM53947.1"/>
    <property type="molecule type" value="Genomic_DNA"/>
</dbReference>
<evidence type="ECO:0000313" key="4">
    <source>
        <dbReference type="Proteomes" id="UP000094600"/>
    </source>
</evidence>
<dbReference type="OrthoDB" id="6630181at2"/>
<dbReference type="Proteomes" id="UP000225433">
    <property type="component" value="Unassembled WGS sequence"/>
</dbReference>
<dbReference type="RefSeq" id="WP_069318212.1">
    <property type="nucleotide sequence ID" value="NZ_CAWNQJ010000002.1"/>
</dbReference>
<dbReference type="Proteomes" id="UP000094600">
    <property type="component" value="Chromosome"/>
</dbReference>
<accession>A0A2G0PZ49</accession>
<keyword evidence="4" id="KW-1185">Reference proteome</keyword>
<evidence type="ECO:0000313" key="5">
    <source>
        <dbReference type="Proteomes" id="UP000225433"/>
    </source>
</evidence>
<sequence>MIIASDLLRAALVCIAKGEQTKKHPGLTGVHITRQHLEATNGHVAVRMELTEENSIFSDDDATDTDLVIQFWGNIPEKAVMTEIQLGEKARAVHFKEEDKIEGLTHLEIIHGRFPDLNRIIPTEKQNVVPPLLAKYLAYPAKMFDEAMAVKIEPSGMESGCLFRFDADVNKLYGNPVFVVMPCRENALEIGEQKVRELEADRD</sequence>
<gene>
    <name evidence="1" type="ORF">A9255_19820</name>
    <name evidence="3" type="ORF">Xhom_03015</name>
    <name evidence="2" type="ORF">Xhom_04625</name>
</gene>
<evidence type="ECO:0000313" key="3">
    <source>
        <dbReference type="EMBL" id="PHM53947.1"/>
    </source>
</evidence>
<dbReference type="STRING" id="351679.A9255_19820"/>
<reference evidence="2 5" key="2">
    <citation type="journal article" date="2017" name="Nat. Microbiol.">
        <title>Natural product diversity associated with the nematode symbionts Photorhabdus and Xenorhabdus.</title>
        <authorList>
            <person name="Tobias N.J."/>
            <person name="Wolff H."/>
            <person name="Djahanschiri B."/>
            <person name="Grundmann F."/>
            <person name="Kronenwerth M."/>
            <person name="Shi Y.M."/>
            <person name="Simonyi S."/>
            <person name="Grun P."/>
            <person name="Shapiro-Ilan D."/>
            <person name="Pidot S.J."/>
            <person name="Stinear T.P."/>
            <person name="Ebersberger I."/>
            <person name="Bode H.B."/>
        </authorList>
    </citation>
    <scope>NUCLEOTIDE SEQUENCE [LARGE SCALE GENOMIC DNA]</scope>
    <source>
        <strain evidence="2 5">DSM 17903</strain>
    </source>
</reference>
<dbReference type="EMBL" id="NJAI01000010">
    <property type="protein sequence ID" value="PHM52245.1"/>
    <property type="molecule type" value="Genomic_DNA"/>
</dbReference>
<protein>
    <submittedName>
        <fullName evidence="2">Bacteriophage protein</fullName>
    </submittedName>
</protein>
<organism evidence="2 5">
    <name type="scientific">Xenorhabdus hominickii</name>
    <dbReference type="NCBI Taxonomy" id="351679"/>
    <lineage>
        <taxon>Bacteria</taxon>
        <taxon>Pseudomonadati</taxon>
        <taxon>Pseudomonadota</taxon>
        <taxon>Gammaproteobacteria</taxon>
        <taxon>Enterobacterales</taxon>
        <taxon>Morganellaceae</taxon>
        <taxon>Xenorhabdus</taxon>
    </lineage>
</organism>
<proteinExistence type="predicted"/>
<dbReference type="EMBL" id="CP016176">
    <property type="protein sequence ID" value="AOM42593.1"/>
    <property type="molecule type" value="Genomic_DNA"/>
</dbReference>
<evidence type="ECO:0000313" key="1">
    <source>
        <dbReference type="EMBL" id="AOM42593.1"/>
    </source>
</evidence>
<dbReference type="KEGG" id="xho:A9255_19820"/>
<reference evidence="1 4" key="1">
    <citation type="submission" date="2016-06" db="EMBL/GenBank/DDBJ databases">
        <title>Bacterial characters and pathogenicity of Xenorhabdus hominickii from an entomopathogenic nematode, Steinernema monticolum.</title>
        <authorList>
            <person name="Park Y."/>
            <person name="Kim Y."/>
        </authorList>
    </citation>
    <scope>NUCLEOTIDE SEQUENCE [LARGE SCALE GENOMIC DNA]</scope>
    <source>
        <strain evidence="1 4">ANU1</strain>
    </source>
</reference>
<name>A0A2G0PZ49_XENHO</name>
<dbReference type="AlphaFoldDB" id="A0A2G0PZ49"/>